<organism evidence="2 3">
    <name type="scientific">Acinetobacter gandensis</name>
    <dbReference type="NCBI Taxonomy" id="1443941"/>
    <lineage>
        <taxon>Bacteria</taxon>
        <taxon>Pseudomonadati</taxon>
        <taxon>Pseudomonadota</taxon>
        <taxon>Gammaproteobacteria</taxon>
        <taxon>Moraxellales</taxon>
        <taxon>Moraxellaceae</taxon>
        <taxon>Acinetobacter</taxon>
    </lineage>
</organism>
<evidence type="ECO:0000313" key="3">
    <source>
        <dbReference type="Proteomes" id="UP000185753"/>
    </source>
</evidence>
<dbReference type="AlphaFoldDB" id="A0A1A7R7H0"/>
<gene>
    <name evidence="2" type="ORF">A9J31_06460</name>
</gene>
<feature type="compositionally biased region" description="Basic and acidic residues" evidence="1">
    <location>
        <begin position="151"/>
        <end position="168"/>
    </location>
</feature>
<proteinExistence type="predicted"/>
<sequence>MPLLVKHIDEIAREKNRDVLFVHFEEYDHEHQENNHARNALFEWLDLQNIEYFPCMGLAGEALLVSYSGDIYVDVPFDVNNPAFRTLSEYLEDEQGNMKIDGVLFYSLSLELALEIEADRANDEFDDEGFEMEYDEDEFGDQFGEGFVENIDSRPEDLSKRSLKKPNDDADDQLDDGPIGTIQ</sequence>
<evidence type="ECO:0000313" key="2">
    <source>
        <dbReference type="EMBL" id="OBX28200.1"/>
    </source>
</evidence>
<accession>A0A1A7R7H0</accession>
<comment type="caution">
    <text evidence="2">The sequence shown here is derived from an EMBL/GenBank/DDBJ whole genome shotgun (WGS) entry which is preliminary data.</text>
</comment>
<reference evidence="3" key="1">
    <citation type="submission" date="2016-06" db="EMBL/GenBank/DDBJ databases">
        <authorList>
            <person name="Radolfova-Krizova L."/>
            <person name="Nemec A."/>
        </authorList>
    </citation>
    <scope>NUCLEOTIDE SEQUENCE [LARGE SCALE GENOMIC DNA]</scope>
    <source>
        <strain evidence="3">ANC 4275</strain>
    </source>
</reference>
<dbReference type="EMBL" id="LZDS01000026">
    <property type="protein sequence ID" value="OBX28200.1"/>
    <property type="molecule type" value="Genomic_DNA"/>
</dbReference>
<protein>
    <submittedName>
        <fullName evidence="2">Uncharacterized protein</fullName>
    </submittedName>
</protein>
<evidence type="ECO:0000256" key="1">
    <source>
        <dbReference type="SAM" id="MobiDB-lite"/>
    </source>
</evidence>
<dbReference type="Proteomes" id="UP000185753">
    <property type="component" value="Unassembled WGS sequence"/>
</dbReference>
<keyword evidence="3" id="KW-1185">Reference proteome</keyword>
<feature type="region of interest" description="Disordered" evidence="1">
    <location>
        <begin position="151"/>
        <end position="183"/>
    </location>
</feature>
<name>A0A1A7R7H0_9GAMM</name>